<organism evidence="2 3">
    <name type="scientific">Cucurbitaria berberidis CBS 394.84</name>
    <dbReference type="NCBI Taxonomy" id="1168544"/>
    <lineage>
        <taxon>Eukaryota</taxon>
        <taxon>Fungi</taxon>
        <taxon>Dikarya</taxon>
        <taxon>Ascomycota</taxon>
        <taxon>Pezizomycotina</taxon>
        <taxon>Dothideomycetes</taxon>
        <taxon>Pleosporomycetidae</taxon>
        <taxon>Pleosporales</taxon>
        <taxon>Pleosporineae</taxon>
        <taxon>Cucurbitariaceae</taxon>
        <taxon>Cucurbitaria</taxon>
    </lineage>
</organism>
<dbReference type="SUPFAM" id="SSF56112">
    <property type="entry name" value="Protein kinase-like (PK-like)"/>
    <property type="match status" value="1"/>
</dbReference>
<dbReference type="Gene3D" id="3.90.1200.10">
    <property type="match status" value="1"/>
</dbReference>
<dbReference type="PANTHER" id="PTHR36091">
    <property type="entry name" value="ALTERED INHERITANCE OF MITOCHONDRIA PROTEIN 9, MITOCHONDRIAL"/>
    <property type="match status" value="1"/>
</dbReference>
<dbReference type="Proteomes" id="UP000800039">
    <property type="component" value="Unassembled WGS sequence"/>
</dbReference>
<dbReference type="InterPro" id="IPR051035">
    <property type="entry name" value="Mito_inheritance_9"/>
</dbReference>
<dbReference type="RefSeq" id="XP_040783416.1">
    <property type="nucleotide sequence ID" value="XM_040936212.1"/>
</dbReference>
<dbReference type="EMBL" id="ML976619">
    <property type="protein sequence ID" value="KAF1840853.1"/>
    <property type="molecule type" value="Genomic_DNA"/>
</dbReference>
<proteinExistence type="predicted"/>
<protein>
    <submittedName>
        <fullName evidence="2">Phosphotransferase enzyme family protein</fullName>
    </submittedName>
</protein>
<sequence>MSVLGLLLRPSSLPHCLRVPITPLTARSFSIFRNHAAHECGTIAPTQQNELYDHFNYTSGRWLWGEEEQLRERYRAFNVAELQKVAVDTAGSQKCVSMNKIGEGNFNKVFRLQMDDGSVVMARIPHPNSGPPKHTTASEVATIDFAHSILDIPVPKVLAYCATADNPVQSEYIIMEEARGTQLSEVWDTMDLKDQLAIITELVTIDQKFLSTPLNRNGALYYKKDSFPGCLRKDVAERFVIGPTVEREFWEKQRANMAIDRGPWTSAHEYVEAIGHCEIAWLRRYAEAIPLTMERWGASKGQSSPQAHIDLLEKYLSVIAQLLPKQPELLTPMLWHRDLHAGNLFIHEGKISSVIDWQSCWVGPLILRARAPRLLDYNGEIMLKLPPDYEEMPEDERRLMECKVQQSIQVYSYEHNTAGRNPLFDRVLRYPQGKMLSNLVGFASTSWNGDILPLRDCLIRIERDWKDYADSKTSCPYHFSVEEVLESHQDAGSYNDARDFWDELKGRVDDTGYTTHEFFDEAVALFSSLRENGLKTLEGQELKDFEEQTRWVLDHVKNDSSNLPAA</sequence>
<dbReference type="AlphaFoldDB" id="A0A9P4G867"/>
<keyword evidence="3" id="KW-1185">Reference proteome</keyword>
<dbReference type="Pfam" id="PF01636">
    <property type="entry name" value="APH"/>
    <property type="match status" value="1"/>
</dbReference>
<feature type="domain" description="Aminoglycoside phosphotransferase" evidence="1">
    <location>
        <begin position="100"/>
        <end position="365"/>
    </location>
</feature>
<dbReference type="PANTHER" id="PTHR36091:SF2">
    <property type="entry name" value="AMINOGLYCOSIDE PHOSPHOTRANSFERASE DOMAIN-CONTAINING PROTEIN"/>
    <property type="match status" value="1"/>
</dbReference>
<accession>A0A9P4G867</accession>
<dbReference type="GO" id="GO:0005739">
    <property type="term" value="C:mitochondrion"/>
    <property type="evidence" value="ECO:0007669"/>
    <property type="project" value="TreeGrafter"/>
</dbReference>
<dbReference type="Gene3D" id="3.30.200.20">
    <property type="entry name" value="Phosphorylase Kinase, domain 1"/>
    <property type="match status" value="1"/>
</dbReference>
<reference evidence="2" key="1">
    <citation type="submission" date="2020-01" db="EMBL/GenBank/DDBJ databases">
        <authorList>
            <consortium name="DOE Joint Genome Institute"/>
            <person name="Haridas S."/>
            <person name="Albert R."/>
            <person name="Binder M."/>
            <person name="Bloem J."/>
            <person name="Labutti K."/>
            <person name="Salamov A."/>
            <person name="Andreopoulos B."/>
            <person name="Baker S.E."/>
            <person name="Barry K."/>
            <person name="Bills G."/>
            <person name="Bluhm B.H."/>
            <person name="Cannon C."/>
            <person name="Castanera R."/>
            <person name="Culley D.E."/>
            <person name="Daum C."/>
            <person name="Ezra D."/>
            <person name="Gonzalez J.B."/>
            <person name="Henrissat B."/>
            <person name="Kuo A."/>
            <person name="Liang C."/>
            <person name="Lipzen A."/>
            <person name="Lutzoni F."/>
            <person name="Magnuson J."/>
            <person name="Mondo S."/>
            <person name="Nolan M."/>
            <person name="Ohm R."/>
            <person name="Pangilinan J."/>
            <person name="Park H.-J."/>
            <person name="Ramirez L."/>
            <person name="Alfaro M."/>
            <person name="Sun H."/>
            <person name="Tritt A."/>
            <person name="Yoshinaga Y."/>
            <person name="Zwiers L.-H."/>
            <person name="Turgeon B.G."/>
            <person name="Goodwin S.B."/>
            <person name="Spatafora J.W."/>
            <person name="Crous P.W."/>
            <person name="Grigoriev I.V."/>
        </authorList>
    </citation>
    <scope>NUCLEOTIDE SEQUENCE</scope>
    <source>
        <strain evidence="2">CBS 394.84</strain>
    </source>
</reference>
<evidence type="ECO:0000313" key="2">
    <source>
        <dbReference type="EMBL" id="KAF1840853.1"/>
    </source>
</evidence>
<dbReference type="GeneID" id="63853463"/>
<evidence type="ECO:0000259" key="1">
    <source>
        <dbReference type="Pfam" id="PF01636"/>
    </source>
</evidence>
<dbReference type="OrthoDB" id="2968323at2759"/>
<gene>
    <name evidence="2" type="ORF">K460DRAFT_398757</name>
</gene>
<comment type="caution">
    <text evidence="2">The sequence shown here is derived from an EMBL/GenBank/DDBJ whole genome shotgun (WGS) entry which is preliminary data.</text>
</comment>
<dbReference type="InterPro" id="IPR011009">
    <property type="entry name" value="Kinase-like_dom_sf"/>
</dbReference>
<evidence type="ECO:0000313" key="3">
    <source>
        <dbReference type="Proteomes" id="UP000800039"/>
    </source>
</evidence>
<name>A0A9P4G867_9PLEO</name>
<dbReference type="InterPro" id="IPR002575">
    <property type="entry name" value="Aminoglycoside_PTrfase"/>
</dbReference>